<reference evidence="5" key="1">
    <citation type="submission" date="2021-07" db="EMBL/GenBank/DDBJ databases">
        <title>Neiella marina sp. nov., isolated from the intestinal content of sea cucumber Apostichopus japonicus.</title>
        <authorList>
            <person name="Bai X."/>
        </authorList>
    </citation>
    <scope>NUCLEOTIDE SEQUENCE</scope>
    <source>
        <strain evidence="5">126</strain>
    </source>
</reference>
<keyword evidence="6" id="KW-1185">Reference proteome</keyword>
<dbReference type="InterPro" id="IPR047584">
    <property type="entry name" value="CyaY"/>
</dbReference>
<dbReference type="PROSITE" id="PS50810">
    <property type="entry name" value="FRATAXIN_2"/>
    <property type="match status" value="1"/>
</dbReference>
<evidence type="ECO:0000313" key="5">
    <source>
        <dbReference type="EMBL" id="MBW8189953.1"/>
    </source>
</evidence>
<name>A0ABS7EDF9_9GAMM</name>
<dbReference type="Gene3D" id="3.30.920.10">
    <property type="entry name" value="Frataxin/CyaY"/>
    <property type="match status" value="1"/>
</dbReference>
<dbReference type="EMBL" id="JAHZSS010000002">
    <property type="protein sequence ID" value="MBW8189953.1"/>
    <property type="molecule type" value="Genomic_DNA"/>
</dbReference>
<dbReference type="InterPro" id="IPR002908">
    <property type="entry name" value="Frataxin/CyaY"/>
</dbReference>
<dbReference type="SUPFAM" id="SSF55387">
    <property type="entry name" value="Frataxin/Nqo15-like"/>
    <property type="match status" value="1"/>
</dbReference>
<dbReference type="PANTHER" id="PTHR16821">
    <property type="entry name" value="FRATAXIN"/>
    <property type="match status" value="1"/>
</dbReference>
<evidence type="ECO:0000256" key="3">
    <source>
        <dbReference type="ARBA" id="ARBA00023004"/>
    </source>
</evidence>
<proteinExistence type="inferred from homology"/>
<dbReference type="PANTHER" id="PTHR16821:SF2">
    <property type="entry name" value="FRATAXIN, MITOCHONDRIAL"/>
    <property type="match status" value="1"/>
</dbReference>
<comment type="function">
    <text evidence="4">Involved in iron-sulfur (Fe-S) cluster assembly. May act as a regulator of Fe-S biogenesis.</text>
</comment>
<comment type="similarity">
    <text evidence="1 4">Belongs to the frataxin family.</text>
</comment>
<dbReference type="PROSITE" id="PS01344">
    <property type="entry name" value="FRATAXIN_1"/>
    <property type="match status" value="1"/>
</dbReference>
<protein>
    <recommendedName>
        <fullName evidence="4">Iron-sulfur cluster assembly protein CyaY</fullName>
    </recommendedName>
</protein>
<dbReference type="CDD" id="cd00503">
    <property type="entry name" value="Frataxin"/>
    <property type="match status" value="1"/>
</dbReference>
<comment type="caution">
    <text evidence="5">The sequence shown here is derived from an EMBL/GenBank/DDBJ whole genome shotgun (WGS) entry which is preliminary data.</text>
</comment>
<keyword evidence="2 4" id="KW-0479">Metal-binding</keyword>
<dbReference type="Pfam" id="PF01491">
    <property type="entry name" value="Frataxin_Cyay"/>
    <property type="match status" value="1"/>
</dbReference>
<dbReference type="NCBIfam" id="TIGR03421">
    <property type="entry name" value="FeS_CyaY"/>
    <property type="match status" value="1"/>
</dbReference>
<dbReference type="Proteomes" id="UP001166251">
    <property type="component" value="Unassembled WGS sequence"/>
</dbReference>
<evidence type="ECO:0000256" key="4">
    <source>
        <dbReference type="HAMAP-Rule" id="MF_00142"/>
    </source>
</evidence>
<organism evidence="5 6">
    <name type="scientific">Neiella holothuriorum</name>
    <dbReference type="NCBI Taxonomy" id="2870530"/>
    <lineage>
        <taxon>Bacteria</taxon>
        <taxon>Pseudomonadati</taxon>
        <taxon>Pseudomonadota</taxon>
        <taxon>Gammaproteobacteria</taxon>
        <taxon>Alteromonadales</taxon>
        <taxon>Echinimonadaceae</taxon>
        <taxon>Neiella</taxon>
    </lineage>
</organism>
<sequence>MNDTEFHTLIDDQLNSIEEQLDECDADIDYEVAAGILTIDFANGSKIIINRQEPVHQLWLATRTNGYHFDYVDGHWCDDRTGQRFLEILNKACCDQSGETIVIN</sequence>
<dbReference type="HAMAP" id="MF_00142">
    <property type="entry name" value="CyaY"/>
    <property type="match status" value="1"/>
</dbReference>
<accession>A0ABS7EDF9</accession>
<gene>
    <name evidence="4 5" type="primary">cyaY</name>
    <name evidence="5" type="ORF">K0504_02815</name>
</gene>
<evidence type="ECO:0000256" key="1">
    <source>
        <dbReference type="ARBA" id="ARBA00008183"/>
    </source>
</evidence>
<dbReference type="SMART" id="SM01219">
    <property type="entry name" value="Frataxin_Cyay"/>
    <property type="match status" value="1"/>
</dbReference>
<keyword evidence="3 4" id="KW-0408">Iron</keyword>
<evidence type="ECO:0000313" key="6">
    <source>
        <dbReference type="Proteomes" id="UP001166251"/>
    </source>
</evidence>
<evidence type="ECO:0000256" key="2">
    <source>
        <dbReference type="ARBA" id="ARBA00022723"/>
    </source>
</evidence>
<dbReference type="InterPro" id="IPR020895">
    <property type="entry name" value="Frataxin_CS"/>
</dbReference>
<dbReference type="InterPro" id="IPR036524">
    <property type="entry name" value="Frataxin/CyaY_sf"/>
</dbReference>
<dbReference type="RefSeq" id="WP_220102633.1">
    <property type="nucleotide sequence ID" value="NZ_JAHZSS010000002.1"/>
</dbReference>